<evidence type="ECO:0000259" key="2">
    <source>
        <dbReference type="Pfam" id="PF07811"/>
    </source>
</evidence>
<dbReference type="Pfam" id="PF07811">
    <property type="entry name" value="TadE"/>
    <property type="match status" value="1"/>
</dbReference>
<proteinExistence type="predicted"/>
<keyword evidence="1" id="KW-1133">Transmembrane helix</keyword>
<dbReference type="EMBL" id="QVNQ01000013">
    <property type="protein sequence ID" value="RFS81469.1"/>
    <property type="molecule type" value="Genomic_DNA"/>
</dbReference>
<keyword evidence="4" id="KW-1185">Reference proteome</keyword>
<gene>
    <name evidence="3" type="ORF">D0T12_31465</name>
</gene>
<dbReference type="Proteomes" id="UP000262882">
    <property type="component" value="Unassembled WGS sequence"/>
</dbReference>
<evidence type="ECO:0000256" key="1">
    <source>
        <dbReference type="SAM" id="Phobius"/>
    </source>
</evidence>
<evidence type="ECO:0000313" key="3">
    <source>
        <dbReference type="EMBL" id="RFS81469.1"/>
    </source>
</evidence>
<keyword evidence="1" id="KW-0812">Transmembrane</keyword>
<sequence>MDPGTMSDDRGSITLETVIAVPIALLAVLLTINAALWFHARNTALAAAQEGVRTARAYGADPAQASTTALTFARSNNEGFLQSPSVDTSDSTATTIVVRVRGTAISVIPGLHLRVDQVARGPIERFTVPSGNSVTGGG</sequence>
<feature type="transmembrane region" description="Helical" evidence="1">
    <location>
        <begin position="20"/>
        <end position="38"/>
    </location>
</feature>
<dbReference type="AlphaFoldDB" id="A0A372G8K8"/>
<protein>
    <submittedName>
        <fullName evidence="3">Pilus assembly protein</fullName>
    </submittedName>
</protein>
<comment type="caution">
    <text evidence="3">The sequence shown here is derived from an EMBL/GenBank/DDBJ whole genome shotgun (WGS) entry which is preliminary data.</text>
</comment>
<reference evidence="3 4" key="1">
    <citation type="submission" date="2018-08" db="EMBL/GenBank/DDBJ databases">
        <title>Actinomadura spongicola sp. nov., isolated from marine sponge Leucetta chagosensis.</title>
        <authorList>
            <person name="Li L."/>
            <person name="Lin H.W."/>
        </authorList>
    </citation>
    <scope>NUCLEOTIDE SEQUENCE [LARGE SCALE GENOMIC DNA]</scope>
    <source>
        <strain evidence="3 4">LHW52907</strain>
    </source>
</reference>
<evidence type="ECO:0000313" key="4">
    <source>
        <dbReference type="Proteomes" id="UP000262882"/>
    </source>
</evidence>
<keyword evidence="1" id="KW-0472">Membrane</keyword>
<organism evidence="3 4">
    <name type="scientific">Actinomadura spongiicola</name>
    <dbReference type="NCBI Taxonomy" id="2303421"/>
    <lineage>
        <taxon>Bacteria</taxon>
        <taxon>Bacillati</taxon>
        <taxon>Actinomycetota</taxon>
        <taxon>Actinomycetes</taxon>
        <taxon>Streptosporangiales</taxon>
        <taxon>Thermomonosporaceae</taxon>
        <taxon>Actinomadura</taxon>
    </lineage>
</organism>
<name>A0A372G8K8_9ACTN</name>
<accession>A0A372G8K8</accession>
<dbReference type="InterPro" id="IPR012495">
    <property type="entry name" value="TadE-like_dom"/>
</dbReference>
<feature type="domain" description="TadE-like" evidence="2">
    <location>
        <begin position="11"/>
        <end position="53"/>
    </location>
</feature>